<dbReference type="Proteomes" id="UP000018418">
    <property type="component" value="Unassembled WGS sequence"/>
</dbReference>
<dbReference type="EMBL" id="AYEU01000003">
    <property type="protein sequence ID" value="ESK52266.1"/>
    <property type="molecule type" value="Genomic_DNA"/>
</dbReference>
<accession>V2UUK1</accession>
<dbReference type="Pfam" id="PF00293">
    <property type="entry name" value="NUDIX"/>
    <property type="match status" value="1"/>
</dbReference>
<dbReference type="PANTHER" id="PTHR43046:SF2">
    <property type="entry name" value="8-OXO-DGTP DIPHOSPHATASE-RELATED"/>
    <property type="match status" value="1"/>
</dbReference>
<keyword evidence="5" id="KW-1185">Reference proteome</keyword>
<gene>
    <name evidence="4" type="ORF">P255_00417</name>
</gene>
<organism evidence="4 5">
    <name type="scientific">Acinetobacter brisouii CIP 110357</name>
    <dbReference type="NCBI Taxonomy" id="1341683"/>
    <lineage>
        <taxon>Bacteria</taxon>
        <taxon>Pseudomonadati</taxon>
        <taxon>Pseudomonadota</taxon>
        <taxon>Gammaproteobacteria</taxon>
        <taxon>Moraxellales</taxon>
        <taxon>Moraxellaceae</taxon>
        <taxon>Acinetobacter</taxon>
    </lineage>
</organism>
<dbReference type="SUPFAM" id="SSF55811">
    <property type="entry name" value="Nudix"/>
    <property type="match status" value="1"/>
</dbReference>
<evidence type="ECO:0000256" key="1">
    <source>
        <dbReference type="ARBA" id="ARBA00001946"/>
    </source>
</evidence>
<name>V2UUK1_9GAMM</name>
<evidence type="ECO:0000259" key="3">
    <source>
        <dbReference type="PROSITE" id="PS51462"/>
    </source>
</evidence>
<dbReference type="STRING" id="396323.VH98_12990"/>
<reference evidence="4 5" key="1">
    <citation type="submission" date="2013-10" db="EMBL/GenBank/DDBJ databases">
        <title>The Genome Sequence of Acinetobacter brisouii CIP 110357.</title>
        <authorList>
            <consortium name="The Broad Institute Genomics Platform"/>
            <consortium name="The Broad Institute Genome Sequencing Center for Infectious Disease"/>
            <person name="Cerqueira G."/>
            <person name="Feldgarden M."/>
            <person name="Courvalin P."/>
            <person name="Grillot-Courvalin C."/>
            <person name="Clermont D."/>
            <person name="Rocha E."/>
            <person name="Yoon E.-J."/>
            <person name="Nemec A."/>
            <person name="Young S.K."/>
            <person name="Zeng Q."/>
            <person name="Gargeya S."/>
            <person name="Fitzgerald M."/>
            <person name="Abouelleil A."/>
            <person name="Alvarado L."/>
            <person name="Berlin A.M."/>
            <person name="Chapman S.B."/>
            <person name="Gainer-Dewar J."/>
            <person name="Goldberg J."/>
            <person name="Gnerre S."/>
            <person name="Griggs A."/>
            <person name="Gujja S."/>
            <person name="Hansen M."/>
            <person name="Howarth C."/>
            <person name="Imamovic A."/>
            <person name="Ireland A."/>
            <person name="Larimer J."/>
            <person name="McCowan C."/>
            <person name="Murphy C."/>
            <person name="Pearson M."/>
            <person name="Poon T.W."/>
            <person name="Priest M."/>
            <person name="Roberts A."/>
            <person name="Saif S."/>
            <person name="Shea T."/>
            <person name="Sykes S."/>
            <person name="Wortman J."/>
            <person name="Nusbaum C."/>
            <person name="Birren B."/>
        </authorList>
    </citation>
    <scope>NUCLEOTIDE SEQUENCE [LARGE SCALE GENOMIC DNA]</scope>
    <source>
        <strain evidence="4 5">CIP 110357</strain>
    </source>
</reference>
<dbReference type="GO" id="GO:0016787">
    <property type="term" value="F:hydrolase activity"/>
    <property type="evidence" value="ECO:0007669"/>
    <property type="project" value="UniProtKB-KW"/>
</dbReference>
<dbReference type="Gene3D" id="3.90.79.10">
    <property type="entry name" value="Nucleoside Triphosphate Pyrophosphohydrolase"/>
    <property type="match status" value="1"/>
</dbReference>
<evidence type="ECO:0000256" key="2">
    <source>
        <dbReference type="ARBA" id="ARBA00022801"/>
    </source>
</evidence>
<protein>
    <recommendedName>
        <fullName evidence="3">Nudix hydrolase domain-containing protein</fullName>
    </recommendedName>
</protein>
<comment type="caution">
    <text evidence="4">The sequence shown here is derived from an EMBL/GenBank/DDBJ whole genome shotgun (WGS) entry which is preliminary data.</text>
</comment>
<dbReference type="PROSITE" id="PS00893">
    <property type="entry name" value="NUDIX_BOX"/>
    <property type="match status" value="1"/>
</dbReference>
<evidence type="ECO:0000313" key="5">
    <source>
        <dbReference type="Proteomes" id="UP000018418"/>
    </source>
</evidence>
<dbReference type="PANTHER" id="PTHR43046">
    <property type="entry name" value="GDP-MANNOSE MANNOSYL HYDROLASE"/>
    <property type="match status" value="1"/>
</dbReference>
<dbReference type="InterPro" id="IPR015797">
    <property type="entry name" value="NUDIX_hydrolase-like_dom_sf"/>
</dbReference>
<dbReference type="InterPro" id="IPR000086">
    <property type="entry name" value="NUDIX_hydrolase_dom"/>
</dbReference>
<dbReference type="OrthoDB" id="9801098at2"/>
<feature type="domain" description="Nudix hydrolase" evidence="3">
    <location>
        <begin position="7"/>
        <end position="133"/>
    </location>
</feature>
<sequence length="138" mass="15140">MTQSQQPVITVAAAIIFNAQGQALLARKRQTEFFMQVGGKLEANESAEQGLLREIQEEIGVAARIIKDLGTVETVAANEANHRLFAHLFHVELLGEAQVSAELAEIQWVNVFAPIDLALAPLTEQYVLPYIRQQCAAS</sequence>
<dbReference type="PROSITE" id="PS51462">
    <property type="entry name" value="NUDIX"/>
    <property type="match status" value="1"/>
</dbReference>
<proteinExistence type="predicted"/>
<evidence type="ECO:0000313" key="4">
    <source>
        <dbReference type="EMBL" id="ESK52266.1"/>
    </source>
</evidence>
<keyword evidence="2" id="KW-0378">Hydrolase</keyword>
<dbReference type="InterPro" id="IPR020084">
    <property type="entry name" value="NUDIX_hydrolase_CS"/>
</dbReference>
<dbReference type="HOGENOM" id="CLU_037162_13_0_6"/>
<dbReference type="CDD" id="cd04690">
    <property type="entry name" value="NUDIX_Hydrolase"/>
    <property type="match status" value="1"/>
</dbReference>
<dbReference type="PATRIC" id="fig|1341683.3.peg.409"/>
<comment type="cofactor">
    <cofactor evidence="1">
        <name>Mg(2+)</name>
        <dbReference type="ChEBI" id="CHEBI:18420"/>
    </cofactor>
</comment>
<dbReference type="RefSeq" id="WP_004903143.1">
    <property type="nucleotide sequence ID" value="NZ_BBTI01000004.1"/>
</dbReference>
<dbReference type="AlphaFoldDB" id="V2UUK1"/>